<sequence>MSQSTHLHLTYGFDNAPQKMKHLCLPLFNVVLMTLHVVKSNSLLPALASSTLSHLSIGNH</sequence>
<organism evidence="1 2">
    <name type="scientific">Entomophthora muscae</name>
    <dbReference type="NCBI Taxonomy" id="34485"/>
    <lineage>
        <taxon>Eukaryota</taxon>
        <taxon>Fungi</taxon>
        <taxon>Fungi incertae sedis</taxon>
        <taxon>Zoopagomycota</taxon>
        <taxon>Entomophthoromycotina</taxon>
        <taxon>Entomophthoromycetes</taxon>
        <taxon>Entomophthorales</taxon>
        <taxon>Entomophthoraceae</taxon>
        <taxon>Entomophthora</taxon>
    </lineage>
</organism>
<accession>A0ACC2UJR7</accession>
<reference evidence="1" key="1">
    <citation type="submission" date="2022-04" db="EMBL/GenBank/DDBJ databases">
        <title>Genome of the entomopathogenic fungus Entomophthora muscae.</title>
        <authorList>
            <person name="Elya C."/>
            <person name="Lovett B.R."/>
            <person name="Lee E."/>
            <person name="Macias A.M."/>
            <person name="Hajek A.E."/>
            <person name="De Bivort B.L."/>
            <person name="Kasson M.T."/>
            <person name="De Fine Licht H.H."/>
            <person name="Stajich J.E."/>
        </authorList>
    </citation>
    <scope>NUCLEOTIDE SEQUENCE</scope>
    <source>
        <strain evidence="1">Berkeley</strain>
    </source>
</reference>
<gene>
    <name evidence="1" type="ORF">DSO57_1038987</name>
</gene>
<dbReference type="EMBL" id="QTSX02000564">
    <property type="protein sequence ID" value="KAJ9086881.1"/>
    <property type="molecule type" value="Genomic_DNA"/>
</dbReference>
<name>A0ACC2UJR7_9FUNG</name>
<dbReference type="Proteomes" id="UP001165960">
    <property type="component" value="Unassembled WGS sequence"/>
</dbReference>
<keyword evidence="2" id="KW-1185">Reference proteome</keyword>
<comment type="caution">
    <text evidence="1">The sequence shown here is derived from an EMBL/GenBank/DDBJ whole genome shotgun (WGS) entry which is preliminary data.</text>
</comment>
<evidence type="ECO:0000313" key="1">
    <source>
        <dbReference type="EMBL" id="KAJ9086881.1"/>
    </source>
</evidence>
<evidence type="ECO:0000313" key="2">
    <source>
        <dbReference type="Proteomes" id="UP001165960"/>
    </source>
</evidence>
<protein>
    <submittedName>
        <fullName evidence="1">Uncharacterized protein</fullName>
    </submittedName>
</protein>
<proteinExistence type="predicted"/>